<dbReference type="RefSeq" id="WP_092450312.1">
    <property type="nucleotide sequence ID" value="NZ_FOJI01000002.1"/>
</dbReference>
<dbReference type="OrthoDB" id="9816523at2"/>
<dbReference type="Proteomes" id="UP000199701">
    <property type="component" value="Unassembled WGS sequence"/>
</dbReference>
<sequence length="414" mass="48700">MINLLITNMNLLIANIIYCYIIYLLMNCIYKEKTSDKSTEILSYILFFVTIMLFHNYESGIEPYFVLAAMLFVITLNYGNNYYSRICITFLIFIFTNMIYITILAISKSYENRGIEFYYTILLLSRFLMIFVYIGFLKFKKLLDNLFELQKQSFFIVITPFISLLIIYNMVSTMDITVWLIVDIIGICIINIIMFYTFEYINSIDDKKREDELIKQQNIYYNRQFELMRESNEKLHALRHDLKNHMMYMQSKSGDDANIFDYKDELDSMLGKNEYAKSGNLLIDSILNFKINEAVEKGFKCKLKLIVPDEINIKETDLVILFGNMIDNSIEHCLESEKEIRLAVKYESGILYIDSSNASQKITIADGKIITSKLDKKNHGMGLKNITRVVEKYNGEFLIENENDRFRISIMMQC</sequence>
<name>A0A1I0MR57_9FIRM</name>
<keyword evidence="1" id="KW-0812">Transmembrane</keyword>
<keyword evidence="4" id="KW-1185">Reference proteome</keyword>
<dbReference type="SUPFAM" id="SSF55874">
    <property type="entry name" value="ATPase domain of HSP90 chaperone/DNA topoisomerase II/histidine kinase"/>
    <property type="match status" value="1"/>
</dbReference>
<dbReference type="InterPro" id="IPR032834">
    <property type="entry name" value="NatK-like_C"/>
</dbReference>
<protein>
    <submittedName>
        <fullName evidence="3">GHKL domain-containing protein</fullName>
    </submittedName>
</protein>
<reference evidence="3 4" key="1">
    <citation type="submission" date="2016-10" db="EMBL/GenBank/DDBJ databases">
        <authorList>
            <person name="de Groot N.N."/>
        </authorList>
    </citation>
    <scope>NUCLEOTIDE SEQUENCE [LARGE SCALE GENOMIC DNA]</scope>
    <source>
        <strain evidence="3 4">DSM 9179</strain>
    </source>
</reference>
<dbReference type="STRING" id="99656.SAMN05421659_10237"/>
<accession>A0A1I0MR57</accession>
<evidence type="ECO:0000259" key="2">
    <source>
        <dbReference type="Pfam" id="PF14501"/>
    </source>
</evidence>
<gene>
    <name evidence="3" type="ORF">SAMN05421659_10237</name>
</gene>
<dbReference type="GO" id="GO:0042802">
    <property type="term" value="F:identical protein binding"/>
    <property type="evidence" value="ECO:0007669"/>
    <property type="project" value="TreeGrafter"/>
</dbReference>
<evidence type="ECO:0000313" key="4">
    <source>
        <dbReference type="Proteomes" id="UP000199701"/>
    </source>
</evidence>
<evidence type="ECO:0000256" key="1">
    <source>
        <dbReference type="SAM" id="Phobius"/>
    </source>
</evidence>
<organism evidence="3 4">
    <name type="scientific">[Clostridium] fimetarium</name>
    <dbReference type="NCBI Taxonomy" id="99656"/>
    <lineage>
        <taxon>Bacteria</taxon>
        <taxon>Bacillati</taxon>
        <taxon>Bacillota</taxon>
        <taxon>Clostridia</taxon>
        <taxon>Lachnospirales</taxon>
        <taxon>Lachnospiraceae</taxon>
    </lineage>
</organism>
<feature type="transmembrane region" description="Helical" evidence="1">
    <location>
        <begin position="41"/>
        <end position="57"/>
    </location>
</feature>
<dbReference type="EMBL" id="FOJI01000002">
    <property type="protein sequence ID" value="SEV90471.1"/>
    <property type="molecule type" value="Genomic_DNA"/>
</dbReference>
<dbReference type="PANTHER" id="PTHR40448:SF1">
    <property type="entry name" value="TWO-COMPONENT SENSOR HISTIDINE KINASE"/>
    <property type="match status" value="1"/>
</dbReference>
<dbReference type="CDD" id="cd16935">
    <property type="entry name" value="HATPase_AgrC-ComD-like"/>
    <property type="match status" value="1"/>
</dbReference>
<feature type="domain" description="Sensor histidine kinase NatK-like C-terminal" evidence="2">
    <location>
        <begin position="315"/>
        <end position="413"/>
    </location>
</feature>
<dbReference type="InterPro" id="IPR036890">
    <property type="entry name" value="HATPase_C_sf"/>
</dbReference>
<feature type="transmembrane region" description="Helical" evidence="1">
    <location>
        <begin position="153"/>
        <end position="171"/>
    </location>
</feature>
<proteinExistence type="predicted"/>
<dbReference type="Pfam" id="PF14501">
    <property type="entry name" value="HATPase_c_5"/>
    <property type="match status" value="1"/>
</dbReference>
<keyword evidence="1" id="KW-0472">Membrane</keyword>
<dbReference type="PANTHER" id="PTHR40448">
    <property type="entry name" value="TWO-COMPONENT SENSOR HISTIDINE KINASE"/>
    <property type="match status" value="1"/>
</dbReference>
<dbReference type="Gene3D" id="3.30.565.10">
    <property type="entry name" value="Histidine kinase-like ATPase, C-terminal domain"/>
    <property type="match status" value="1"/>
</dbReference>
<feature type="transmembrane region" description="Helical" evidence="1">
    <location>
        <begin position="63"/>
        <end position="79"/>
    </location>
</feature>
<feature type="transmembrane region" description="Helical" evidence="1">
    <location>
        <begin position="86"/>
        <end position="106"/>
    </location>
</feature>
<evidence type="ECO:0000313" key="3">
    <source>
        <dbReference type="EMBL" id="SEV90471.1"/>
    </source>
</evidence>
<dbReference type="AlphaFoldDB" id="A0A1I0MR57"/>
<feature type="transmembrane region" description="Helical" evidence="1">
    <location>
        <begin position="12"/>
        <end position="29"/>
    </location>
</feature>
<feature type="transmembrane region" description="Helical" evidence="1">
    <location>
        <begin position="118"/>
        <end position="137"/>
    </location>
</feature>
<keyword evidence="1" id="KW-1133">Transmembrane helix</keyword>
<feature type="transmembrane region" description="Helical" evidence="1">
    <location>
        <begin position="177"/>
        <end position="198"/>
    </location>
</feature>